<evidence type="ECO:0000256" key="7">
    <source>
        <dbReference type="SAM" id="MobiDB-lite"/>
    </source>
</evidence>
<dbReference type="InterPro" id="IPR003388">
    <property type="entry name" value="Reticulon"/>
</dbReference>
<dbReference type="EMBL" id="BTFZ01000020">
    <property type="protein sequence ID" value="GMM38716.1"/>
    <property type="molecule type" value="Genomic_DNA"/>
</dbReference>
<dbReference type="InterPro" id="IPR045064">
    <property type="entry name" value="Reticulon-like"/>
</dbReference>
<dbReference type="PANTHER" id="PTHR10994:SF193">
    <property type="entry name" value="RETICULON-LIKE PROTEIN"/>
    <property type="match status" value="1"/>
</dbReference>
<dbReference type="GO" id="GO:0009617">
    <property type="term" value="P:response to bacterium"/>
    <property type="evidence" value="ECO:0007669"/>
    <property type="project" value="InterPro"/>
</dbReference>
<keyword evidence="5 6" id="KW-0472">Membrane</keyword>
<name>A0AAV5QW22_9ASCO</name>
<keyword evidence="4 6" id="KW-1133">Transmembrane helix</keyword>
<gene>
    <name evidence="9" type="ORF">DASC09_060550</name>
</gene>
<dbReference type="PROSITE" id="PS50845">
    <property type="entry name" value="RETICULON"/>
    <property type="match status" value="1"/>
</dbReference>
<keyword evidence="10" id="KW-1185">Reference proteome</keyword>
<evidence type="ECO:0000256" key="6">
    <source>
        <dbReference type="RuleBase" id="RU363132"/>
    </source>
</evidence>
<dbReference type="GeneID" id="90076704"/>
<dbReference type="Proteomes" id="UP001360560">
    <property type="component" value="Unassembled WGS sequence"/>
</dbReference>
<organism evidence="9 10">
    <name type="scientific">Saccharomycopsis crataegensis</name>
    <dbReference type="NCBI Taxonomy" id="43959"/>
    <lineage>
        <taxon>Eukaryota</taxon>
        <taxon>Fungi</taxon>
        <taxon>Dikarya</taxon>
        <taxon>Ascomycota</taxon>
        <taxon>Saccharomycotina</taxon>
        <taxon>Saccharomycetes</taxon>
        <taxon>Saccharomycopsidaceae</taxon>
        <taxon>Saccharomycopsis</taxon>
    </lineage>
</organism>
<evidence type="ECO:0000256" key="2">
    <source>
        <dbReference type="ARBA" id="ARBA00022692"/>
    </source>
</evidence>
<protein>
    <recommendedName>
        <fullName evidence="6">Reticulon-like protein</fullName>
    </recommendedName>
</protein>
<dbReference type="PANTHER" id="PTHR10994">
    <property type="entry name" value="RETICULON"/>
    <property type="match status" value="1"/>
</dbReference>
<dbReference type="RefSeq" id="XP_064855711.1">
    <property type="nucleotide sequence ID" value="XM_064999639.1"/>
</dbReference>
<feature type="compositionally biased region" description="Low complexity" evidence="7">
    <location>
        <begin position="237"/>
        <end position="251"/>
    </location>
</feature>
<evidence type="ECO:0000256" key="4">
    <source>
        <dbReference type="ARBA" id="ARBA00022989"/>
    </source>
</evidence>
<evidence type="ECO:0000313" key="9">
    <source>
        <dbReference type="EMBL" id="GMM38716.1"/>
    </source>
</evidence>
<keyword evidence="3 6" id="KW-0256">Endoplasmic reticulum</keyword>
<evidence type="ECO:0000313" key="10">
    <source>
        <dbReference type="Proteomes" id="UP001360560"/>
    </source>
</evidence>
<dbReference type="GO" id="GO:0005789">
    <property type="term" value="C:endoplasmic reticulum membrane"/>
    <property type="evidence" value="ECO:0007669"/>
    <property type="project" value="UniProtKB-SubCell"/>
</dbReference>
<dbReference type="Pfam" id="PF02453">
    <property type="entry name" value="Reticulon"/>
    <property type="match status" value="1"/>
</dbReference>
<keyword evidence="2 6" id="KW-0812">Transmembrane</keyword>
<feature type="region of interest" description="Disordered" evidence="7">
    <location>
        <begin position="237"/>
        <end position="273"/>
    </location>
</feature>
<accession>A0AAV5QW22</accession>
<feature type="transmembrane region" description="Helical" evidence="6">
    <location>
        <begin position="143"/>
        <end position="164"/>
    </location>
</feature>
<evidence type="ECO:0000259" key="8">
    <source>
        <dbReference type="PROSITE" id="PS50845"/>
    </source>
</evidence>
<comment type="subcellular location">
    <subcellularLocation>
        <location evidence="1 6">Endoplasmic reticulum membrane</location>
        <topology evidence="1 6">Multi-pass membrane protein</topology>
    </subcellularLocation>
</comment>
<evidence type="ECO:0000256" key="5">
    <source>
        <dbReference type="ARBA" id="ARBA00023136"/>
    </source>
</evidence>
<sequence>MSAVPPPSSSTHSCCGFSLLSWKNPQQTAKVFGASIAAILTLKYVNLINLFFRVAFITLFVSGAAEYAGKLVTGTGLATRFKPKKECTCLKDFVSEYSPKLAPQVAKLQHDIEAIVFASDVEKTLKTAGACYALYKITSWFSLYTLLVTSTIAAFTLPVAYVTYEKEIHEAKEKYYSLAKSKAGEYKDLAHEHAKPYIAQAQEHISPYTSKVAGYLPKNRTAGSTVGASPVPAKPAAAAAAPAPAPTATTTGSNLHTTTAMPKVPSAEPISSNIDIDDLRSSIQKDKADAAAAASTIASGL</sequence>
<feature type="domain" description="Reticulon" evidence="8">
    <location>
        <begin position="16"/>
        <end position="239"/>
    </location>
</feature>
<comment type="caution">
    <text evidence="9">The sequence shown here is derived from an EMBL/GenBank/DDBJ whole genome shotgun (WGS) entry which is preliminary data.</text>
</comment>
<comment type="caution">
    <text evidence="6">Lacks conserved residue(s) required for the propagation of feature annotation.</text>
</comment>
<evidence type="ECO:0000256" key="3">
    <source>
        <dbReference type="ARBA" id="ARBA00022824"/>
    </source>
</evidence>
<proteinExistence type="predicted"/>
<reference evidence="9 10" key="1">
    <citation type="journal article" date="2023" name="Elife">
        <title>Identification of key yeast species and microbe-microbe interactions impacting larval growth of Drosophila in the wild.</title>
        <authorList>
            <person name="Mure A."/>
            <person name="Sugiura Y."/>
            <person name="Maeda R."/>
            <person name="Honda K."/>
            <person name="Sakurai N."/>
            <person name="Takahashi Y."/>
            <person name="Watada M."/>
            <person name="Katoh T."/>
            <person name="Gotoh A."/>
            <person name="Gotoh Y."/>
            <person name="Taniguchi I."/>
            <person name="Nakamura K."/>
            <person name="Hayashi T."/>
            <person name="Katayama T."/>
            <person name="Uemura T."/>
            <person name="Hattori Y."/>
        </authorList>
    </citation>
    <scope>NUCLEOTIDE SEQUENCE [LARGE SCALE GENOMIC DNA]</scope>
    <source>
        <strain evidence="9 10">SC-9</strain>
    </source>
</reference>
<evidence type="ECO:0000256" key="1">
    <source>
        <dbReference type="ARBA" id="ARBA00004477"/>
    </source>
</evidence>
<dbReference type="AlphaFoldDB" id="A0AAV5QW22"/>